<proteinExistence type="predicted"/>
<dbReference type="EMBL" id="JAVRHP010000079">
    <property type="protein sequence ID" value="MDT0651077.1"/>
    <property type="molecule type" value="Genomic_DNA"/>
</dbReference>
<name>A0ABU3CXI1_9FLAO</name>
<accession>A0ABU3CXI1</accession>
<keyword evidence="2" id="KW-1185">Reference proteome</keyword>
<reference evidence="1 2" key="1">
    <citation type="submission" date="2023-09" db="EMBL/GenBank/DDBJ databases">
        <authorList>
            <person name="Rey-Velasco X."/>
        </authorList>
    </citation>
    <scope>NUCLEOTIDE SEQUENCE [LARGE SCALE GENOMIC DNA]</scope>
    <source>
        <strain evidence="1 2">F297</strain>
    </source>
</reference>
<protein>
    <submittedName>
        <fullName evidence="1">DUF4920 domain-containing protein</fullName>
    </submittedName>
</protein>
<dbReference type="Pfam" id="PF16267">
    <property type="entry name" value="DUF4920"/>
    <property type="match status" value="1"/>
</dbReference>
<dbReference type="Proteomes" id="UP001248819">
    <property type="component" value="Unassembled WGS sequence"/>
</dbReference>
<dbReference type="InterPro" id="IPR032577">
    <property type="entry name" value="DUF4920"/>
</dbReference>
<organism evidence="1 2">
    <name type="scientific">Autumnicola edwardsiae</name>
    <dbReference type="NCBI Taxonomy" id="3075594"/>
    <lineage>
        <taxon>Bacteria</taxon>
        <taxon>Pseudomonadati</taxon>
        <taxon>Bacteroidota</taxon>
        <taxon>Flavobacteriia</taxon>
        <taxon>Flavobacteriales</taxon>
        <taxon>Flavobacteriaceae</taxon>
        <taxon>Autumnicola</taxon>
    </lineage>
</organism>
<comment type="caution">
    <text evidence="1">The sequence shown here is derived from an EMBL/GenBank/DDBJ whole genome shotgun (WGS) entry which is preliminary data.</text>
</comment>
<evidence type="ECO:0000313" key="2">
    <source>
        <dbReference type="Proteomes" id="UP001248819"/>
    </source>
</evidence>
<dbReference type="RefSeq" id="WP_311485217.1">
    <property type="nucleotide sequence ID" value="NZ_JAVRHP010000079.1"/>
</dbReference>
<sequence>MKIHFNEESMRKFAVILFLSGVIISCKNKESVEQPAAVEQEIISSSYSSYGAEVDAEESIGKAKMKQLYANLEVGDSLDVSFETSINSVCKKKGCWMRVDLAEGEEIMVKFRDYAFFVPKDIENKEVIVKGKAYITEVPVEELKHYAEDAGKSKAEIAAITKPERSMSFLADGVLIEQE</sequence>
<gene>
    <name evidence="1" type="ORF">RM529_13030</name>
</gene>
<dbReference type="PROSITE" id="PS51257">
    <property type="entry name" value="PROKAR_LIPOPROTEIN"/>
    <property type="match status" value="1"/>
</dbReference>
<evidence type="ECO:0000313" key="1">
    <source>
        <dbReference type="EMBL" id="MDT0651077.1"/>
    </source>
</evidence>